<dbReference type="KEGG" id="vg:54992205"/>
<dbReference type="EMBL" id="MH153804">
    <property type="protein sequence ID" value="AWN03661.1"/>
    <property type="molecule type" value="Genomic_DNA"/>
</dbReference>
<dbReference type="Proteomes" id="UP000246975">
    <property type="component" value="Segment"/>
</dbReference>
<dbReference type="Pfam" id="PF24071">
    <property type="entry name" value="Phage_zn_bind_3"/>
    <property type="match status" value="1"/>
</dbReference>
<organism evidence="2 3">
    <name type="scientific">Gordonia phage Jace</name>
    <dbReference type="NCBI Taxonomy" id="2182360"/>
    <lineage>
        <taxon>Viruses</taxon>
        <taxon>Duplodnaviria</taxon>
        <taxon>Heunggongvirae</taxon>
        <taxon>Uroviricota</taxon>
        <taxon>Caudoviricetes</taxon>
        <taxon>Jacevirus</taxon>
        <taxon>Jacevirus jace</taxon>
    </lineage>
</organism>
<gene>
    <name evidence="2" type="primary">41</name>
    <name evidence="2" type="ORF">PBI_JACE_41</name>
</gene>
<name>A0A2U8UJD2_9CAUD</name>
<dbReference type="InterPro" id="IPR058158">
    <property type="entry name" value="Phage_zn-bd_3"/>
</dbReference>
<proteinExistence type="predicted"/>
<dbReference type="RefSeq" id="YP_009801687.1">
    <property type="nucleotide sequence ID" value="NC_047974.1"/>
</dbReference>
<dbReference type="GeneID" id="54992205"/>
<evidence type="ECO:0000313" key="3">
    <source>
        <dbReference type="Proteomes" id="UP000246975"/>
    </source>
</evidence>
<sequence length="65" mass="7369">MRTKCPRCRAEWSGMLTGHCAACHETFEDIHAFDVHRQRGKCAPPASIAALVLLPRAYRCWGRVE</sequence>
<reference evidence="2 3" key="1">
    <citation type="submission" date="2018-03" db="EMBL/GenBank/DDBJ databases">
        <authorList>
            <person name="Garlena R.A."/>
            <person name="Russell D.A."/>
            <person name="Pope W.H."/>
            <person name="Jacobs-Sera D."/>
            <person name="Hatfull G.F."/>
        </authorList>
    </citation>
    <scope>NUCLEOTIDE SEQUENCE [LARGE SCALE GENOMIC DNA]</scope>
</reference>
<evidence type="ECO:0000313" key="2">
    <source>
        <dbReference type="EMBL" id="AWN03661.1"/>
    </source>
</evidence>
<evidence type="ECO:0000259" key="1">
    <source>
        <dbReference type="Pfam" id="PF24071"/>
    </source>
</evidence>
<keyword evidence="3" id="KW-1185">Reference proteome</keyword>
<accession>A0A2U8UJD2</accession>
<feature type="domain" description="Phage FDXHR zinc binding" evidence="1">
    <location>
        <begin position="4"/>
        <end position="48"/>
    </location>
</feature>
<protein>
    <recommendedName>
        <fullName evidence="1">Phage FDXHR zinc binding domain-containing protein</fullName>
    </recommendedName>
</protein>